<proteinExistence type="predicted"/>
<sequence length="60" mass="6907">MCLLHTTISKDDSYIDPIISTQLFWKGITTLTLIEIPQLIDTSEFETNTLSVLNKIYFVK</sequence>
<dbReference type="Proteomes" id="UP000095283">
    <property type="component" value="Unplaced"/>
</dbReference>
<evidence type="ECO:0000313" key="1">
    <source>
        <dbReference type="Proteomes" id="UP000095283"/>
    </source>
</evidence>
<accession>A0A1I7WIG4</accession>
<dbReference type="AlphaFoldDB" id="A0A1I7WIG4"/>
<protein>
    <submittedName>
        <fullName evidence="2">Uncharacterized protein</fullName>
    </submittedName>
</protein>
<organism evidence="1 2">
    <name type="scientific">Heterorhabditis bacteriophora</name>
    <name type="common">Entomopathogenic nematode worm</name>
    <dbReference type="NCBI Taxonomy" id="37862"/>
    <lineage>
        <taxon>Eukaryota</taxon>
        <taxon>Metazoa</taxon>
        <taxon>Ecdysozoa</taxon>
        <taxon>Nematoda</taxon>
        <taxon>Chromadorea</taxon>
        <taxon>Rhabditida</taxon>
        <taxon>Rhabditina</taxon>
        <taxon>Rhabditomorpha</taxon>
        <taxon>Strongyloidea</taxon>
        <taxon>Heterorhabditidae</taxon>
        <taxon>Heterorhabditis</taxon>
    </lineage>
</organism>
<name>A0A1I7WIG4_HETBA</name>
<keyword evidence="1" id="KW-1185">Reference proteome</keyword>
<evidence type="ECO:0000313" key="2">
    <source>
        <dbReference type="WBParaSite" id="Hba_04784"/>
    </source>
</evidence>
<reference evidence="2" key="1">
    <citation type="submission" date="2016-11" db="UniProtKB">
        <authorList>
            <consortium name="WormBaseParasite"/>
        </authorList>
    </citation>
    <scope>IDENTIFICATION</scope>
</reference>
<dbReference type="WBParaSite" id="Hba_04784">
    <property type="protein sequence ID" value="Hba_04784"/>
    <property type="gene ID" value="Hba_04784"/>
</dbReference>